<evidence type="ECO:0000313" key="4">
    <source>
        <dbReference type="EMBL" id="KRO84256.1"/>
    </source>
</evidence>
<name>A0A0R2TH00_9GAMM</name>
<evidence type="ECO:0000313" key="5">
    <source>
        <dbReference type="Proteomes" id="UP000051242"/>
    </source>
</evidence>
<dbReference type="AlphaFoldDB" id="A0A0R2TH00"/>
<comment type="caution">
    <text evidence="4">The sequence shown here is derived from an EMBL/GenBank/DDBJ whole genome shotgun (WGS) entry which is preliminary data.</text>
</comment>
<dbReference type="InterPro" id="IPR032519">
    <property type="entry name" value="YbgF_tri"/>
</dbReference>
<dbReference type="InterPro" id="IPR019734">
    <property type="entry name" value="TPR_rpt"/>
</dbReference>
<dbReference type="Pfam" id="PF16331">
    <property type="entry name" value="TolA_bind_tri"/>
    <property type="match status" value="1"/>
</dbReference>
<proteinExistence type="predicted"/>
<evidence type="ECO:0000256" key="2">
    <source>
        <dbReference type="SAM" id="MobiDB-lite"/>
    </source>
</evidence>
<evidence type="ECO:0000256" key="1">
    <source>
        <dbReference type="SAM" id="Coils"/>
    </source>
</evidence>
<evidence type="ECO:0000259" key="3">
    <source>
        <dbReference type="Pfam" id="PF16331"/>
    </source>
</evidence>
<feature type="region of interest" description="Disordered" evidence="2">
    <location>
        <begin position="55"/>
        <end position="96"/>
    </location>
</feature>
<feature type="compositionally biased region" description="Low complexity" evidence="2">
    <location>
        <begin position="55"/>
        <end position="64"/>
    </location>
</feature>
<feature type="domain" description="YbgF trimerisation" evidence="3">
    <location>
        <begin position="4"/>
        <end position="56"/>
    </location>
</feature>
<sequence>MSLLLDQNRQLQAEIQALRGQLDEQGFEIKKLQRDSLNRYTDVDQRLSDLEVAAPQTAPPASAQRVQGGTPAVNRAPSQSSQSSQSAPNASTRPSLQPAVLSEQQLYQMAYDSVINSHFERSIAEFDQYLGQYPEGRFVTNAHYWKGQAYLYLERFEEARSAYEIILEQYADSSKLPDAMYGLGLAYQGMGNIQRARQMLTDIKRRFPNTGVANLADTRLLSL</sequence>
<organism evidence="4 5">
    <name type="scientific">OM182 bacterium BACL3 MAG-120619-bin3</name>
    <dbReference type="NCBI Taxonomy" id="1655593"/>
    <lineage>
        <taxon>Bacteria</taxon>
        <taxon>Pseudomonadati</taxon>
        <taxon>Pseudomonadota</taxon>
        <taxon>Gammaproteobacteria</taxon>
        <taxon>OMG group</taxon>
        <taxon>OM182 clade</taxon>
    </lineage>
</organism>
<dbReference type="Pfam" id="PF13424">
    <property type="entry name" value="TPR_12"/>
    <property type="match status" value="1"/>
</dbReference>
<gene>
    <name evidence="4" type="ORF">ABR85_04645</name>
</gene>
<reference evidence="4 5" key="1">
    <citation type="submission" date="2015-10" db="EMBL/GenBank/DDBJ databases">
        <title>Metagenome-Assembled Genomes uncover a global brackish microbiome.</title>
        <authorList>
            <person name="Hugerth L.W."/>
            <person name="Larsson J."/>
            <person name="Alneberg J."/>
            <person name="Lindh M.V."/>
            <person name="Legrand C."/>
            <person name="Pinhassi J."/>
            <person name="Andersson A.F."/>
        </authorList>
    </citation>
    <scope>NUCLEOTIDE SEQUENCE [LARGE SCALE GENOMIC DNA]</scope>
    <source>
        <strain evidence="4">BACL22 MAG-120619-bin3</strain>
    </source>
</reference>
<feature type="coiled-coil region" evidence="1">
    <location>
        <begin position="1"/>
        <end position="35"/>
    </location>
</feature>
<dbReference type="InterPro" id="IPR014162">
    <property type="entry name" value="CpoB_C"/>
</dbReference>
<dbReference type="Gene3D" id="1.20.5.110">
    <property type="match status" value="1"/>
</dbReference>
<dbReference type="NCBIfam" id="TIGR02795">
    <property type="entry name" value="tol_pal_ybgF"/>
    <property type="match status" value="1"/>
</dbReference>
<dbReference type="Gene3D" id="1.25.40.10">
    <property type="entry name" value="Tetratricopeptide repeat domain"/>
    <property type="match status" value="1"/>
</dbReference>
<accession>A0A0R2TH00</accession>
<dbReference type="SUPFAM" id="SSF48452">
    <property type="entry name" value="TPR-like"/>
    <property type="match status" value="1"/>
</dbReference>
<dbReference type="InterPro" id="IPR011990">
    <property type="entry name" value="TPR-like_helical_dom_sf"/>
</dbReference>
<dbReference type="SMART" id="SM00028">
    <property type="entry name" value="TPR"/>
    <property type="match status" value="2"/>
</dbReference>
<keyword evidence="1" id="KW-0175">Coiled coil</keyword>
<dbReference type="GO" id="GO:0070206">
    <property type="term" value="P:protein trimerization"/>
    <property type="evidence" value="ECO:0007669"/>
    <property type="project" value="InterPro"/>
</dbReference>
<dbReference type="Proteomes" id="UP000051242">
    <property type="component" value="Unassembled WGS sequence"/>
</dbReference>
<protein>
    <recommendedName>
        <fullName evidence="3">YbgF trimerisation domain-containing protein</fullName>
    </recommendedName>
</protein>
<dbReference type="EMBL" id="LICD01000008">
    <property type="protein sequence ID" value="KRO84256.1"/>
    <property type="molecule type" value="Genomic_DNA"/>
</dbReference>